<accession>D8TRF1</accession>
<name>D8TRF1_VOLCA</name>
<dbReference type="InParanoid" id="D8TRF1"/>
<gene>
    <name evidence="1" type="ORF">VOLCADRAFT_89328</name>
</gene>
<dbReference type="PANTHER" id="PTHR21477">
    <property type="entry name" value="ZGC:172139"/>
    <property type="match status" value="1"/>
</dbReference>
<dbReference type="AlphaFoldDB" id="D8TRF1"/>
<keyword evidence="2" id="KW-1185">Reference proteome</keyword>
<protein>
    <submittedName>
        <fullName evidence="1">Uncharacterized protein</fullName>
    </submittedName>
</protein>
<dbReference type="RefSeq" id="XP_002949047.1">
    <property type="nucleotide sequence ID" value="XM_002949001.1"/>
</dbReference>
<reference evidence="1 2" key="1">
    <citation type="journal article" date="2010" name="Science">
        <title>Genomic analysis of organismal complexity in the multicellular green alga Volvox carteri.</title>
        <authorList>
            <person name="Prochnik S.E."/>
            <person name="Umen J."/>
            <person name="Nedelcu A.M."/>
            <person name="Hallmann A."/>
            <person name="Miller S.M."/>
            <person name="Nishii I."/>
            <person name="Ferris P."/>
            <person name="Kuo A."/>
            <person name="Mitros T."/>
            <person name="Fritz-Laylin L.K."/>
            <person name="Hellsten U."/>
            <person name="Chapman J."/>
            <person name="Simakov O."/>
            <person name="Rensing S.A."/>
            <person name="Terry A."/>
            <person name="Pangilinan J."/>
            <person name="Kapitonov V."/>
            <person name="Jurka J."/>
            <person name="Salamov A."/>
            <person name="Shapiro H."/>
            <person name="Schmutz J."/>
            <person name="Grimwood J."/>
            <person name="Lindquist E."/>
            <person name="Lucas S."/>
            <person name="Grigoriev I.V."/>
            <person name="Schmitt R."/>
            <person name="Kirk D."/>
            <person name="Rokhsar D.S."/>
        </authorList>
    </citation>
    <scope>NUCLEOTIDE SEQUENCE [LARGE SCALE GENOMIC DNA]</scope>
    <source>
        <strain evidence="2">f. Nagariensis / Eve</strain>
    </source>
</reference>
<dbReference type="Proteomes" id="UP000001058">
    <property type="component" value="Unassembled WGS sequence"/>
</dbReference>
<dbReference type="GeneID" id="9623752"/>
<evidence type="ECO:0000313" key="1">
    <source>
        <dbReference type="EMBL" id="EFJ49982.1"/>
    </source>
</evidence>
<dbReference type="EMBL" id="GL378333">
    <property type="protein sequence ID" value="EFJ49982.1"/>
    <property type="molecule type" value="Genomic_DNA"/>
</dbReference>
<dbReference type="InterPro" id="IPR019141">
    <property type="entry name" value="DUF2045"/>
</dbReference>
<organism evidence="2">
    <name type="scientific">Volvox carteri f. nagariensis</name>
    <dbReference type="NCBI Taxonomy" id="3068"/>
    <lineage>
        <taxon>Eukaryota</taxon>
        <taxon>Viridiplantae</taxon>
        <taxon>Chlorophyta</taxon>
        <taxon>core chlorophytes</taxon>
        <taxon>Chlorophyceae</taxon>
        <taxon>CS clade</taxon>
        <taxon>Chlamydomonadales</taxon>
        <taxon>Volvocaceae</taxon>
        <taxon>Volvox</taxon>
    </lineage>
</organism>
<sequence length="619" mass="65725">MAGVMMCAAVRNSAYPFVRRWFEPKCHGRRLSNIDKVFLGIGVGASRVKAISGQTMWGGAHQADQRGGAGKLFKVSKVCNSIGHFGDTTLKLHHEDLLPCYDLPRGGSSYRTMRTGGDRQNAASWIRERTRPSTRNPYIRWYQQNKTLVWGAAAAAVTLYATYKVTASAAPLKDEKDGVERPARNQQSQFLRLRNMMKNYSTAASTIAETAALVSGDLQAFLTSDSSELPQSLRQLNKLFQASELQETVSTFTASVVRGVAKATGGPQSPNAPPLVDTIIEAVLSERGRGLIGMAVGVAMRNSTTAVCEFIERRMESATLSSGSVSGLGVKDILDLLASDQGEKVLTMLLTHSIRTAVTSYVDATAGYNLYNDMLASLVKQEHRDALTDLLSRISASFCREAVLSYRRASAMGAASFSFPSGTAASASTSAPSHTPANHAFASKHSAANATTIAMVANEPGVPAEASRAVSLPAVKSNGHLPVAQANLRSSQSSQLNKQYSLGSSSGFLGGVSSNALAAALGRGMVAQAPPAWLRQVVELVRERDVRSLAVDMVKHASREATRGAVEGFLQGTATGGSEQVGSGVLVLPPSAAGYKLFVMATLAVSLCTYVLSPRVMLL</sequence>
<dbReference type="eggNOG" id="ENOG502QRNR">
    <property type="taxonomic scope" value="Eukaryota"/>
</dbReference>
<evidence type="ECO:0000313" key="2">
    <source>
        <dbReference type="Proteomes" id="UP000001058"/>
    </source>
</evidence>
<proteinExistence type="predicted"/>
<dbReference type="KEGG" id="vcn:VOLCADRAFT_89328"/>
<dbReference type="OrthoDB" id="1641131at2759"/>
<dbReference type="PANTHER" id="PTHR21477:SF12">
    <property type="entry name" value="PROTEIN PHLOEM PROTEIN 2-LIKE A10"/>
    <property type="match status" value="1"/>
</dbReference>